<evidence type="ECO:0008006" key="3">
    <source>
        <dbReference type="Google" id="ProtNLM"/>
    </source>
</evidence>
<dbReference type="EMBL" id="WMZU01000066">
    <property type="protein sequence ID" value="MTS29294.1"/>
    <property type="molecule type" value="Genomic_DNA"/>
</dbReference>
<dbReference type="Proteomes" id="UP000472755">
    <property type="component" value="Unassembled WGS sequence"/>
</dbReference>
<gene>
    <name evidence="1" type="ORF">GMD59_18730</name>
</gene>
<evidence type="ECO:0000313" key="2">
    <source>
        <dbReference type="Proteomes" id="UP000472755"/>
    </source>
</evidence>
<sequence>MTDKYDDILHLPHHVSQKHPQMSMQERAAQFSPFAALTGYGDAIQETARLTDAWVELDEGEKEEADRRLHRAEEEQLPVCITYYVPDERKAGGAYVTVAGTIKKLDEYAGTVKMAGGEAIPIHQIYAVEGEAFERET</sequence>
<dbReference type="AlphaFoldDB" id="A0A6L6LZJ8"/>
<evidence type="ECO:0000313" key="1">
    <source>
        <dbReference type="EMBL" id="MTS29294.1"/>
    </source>
</evidence>
<comment type="caution">
    <text evidence="1">The sequence shown here is derived from an EMBL/GenBank/DDBJ whole genome shotgun (WGS) entry which is preliminary data.</text>
</comment>
<organism evidence="1 2">
    <name type="scientific">Ruthenibacterium lactatiformans</name>
    <dbReference type="NCBI Taxonomy" id="1550024"/>
    <lineage>
        <taxon>Bacteria</taxon>
        <taxon>Bacillati</taxon>
        <taxon>Bacillota</taxon>
        <taxon>Clostridia</taxon>
        <taxon>Eubacteriales</taxon>
        <taxon>Oscillospiraceae</taxon>
        <taxon>Ruthenibacterium</taxon>
    </lineage>
</organism>
<proteinExistence type="predicted"/>
<dbReference type="RefSeq" id="WP_009324140.1">
    <property type="nucleotide sequence ID" value="NZ_WMZN01000073.1"/>
</dbReference>
<name>A0A6L6LZJ8_9FIRM</name>
<protein>
    <recommendedName>
        <fullName evidence="3">YolD-like family protein</fullName>
    </recommendedName>
</protein>
<reference evidence="1 2" key="1">
    <citation type="journal article" date="2019" name="Nat. Med.">
        <title>A library of human gut bacterial isolates paired with longitudinal multiomics data enables mechanistic microbiome research.</title>
        <authorList>
            <person name="Poyet M."/>
            <person name="Groussin M."/>
            <person name="Gibbons S.M."/>
            <person name="Avila-Pacheco J."/>
            <person name="Jiang X."/>
            <person name="Kearney S.M."/>
            <person name="Perrotta A.R."/>
            <person name="Berdy B."/>
            <person name="Zhao S."/>
            <person name="Lieberman T.D."/>
            <person name="Swanson P.K."/>
            <person name="Smith M."/>
            <person name="Roesemann S."/>
            <person name="Alexander J.E."/>
            <person name="Rich S.A."/>
            <person name="Livny J."/>
            <person name="Vlamakis H."/>
            <person name="Clish C."/>
            <person name="Bullock K."/>
            <person name="Deik A."/>
            <person name="Scott J."/>
            <person name="Pierce K.A."/>
            <person name="Xavier R.J."/>
            <person name="Alm E.J."/>
        </authorList>
    </citation>
    <scope>NUCLEOTIDE SEQUENCE [LARGE SCALE GENOMIC DNA]</scope>
    <source>
        <strain evidence="1 2">BIOML-A4</strain>
    </source>
</reference>
<accession>A0A6L6LZJ8</accession>